<name>A0A0Q3WSA1_9BACI</name>
<accession>A0A0Q3WSA1</accession>
<comment type="caution">
    <text evidence="1">The sequence shown here is derived from an EMBL/GenBank/DDBJ whole genome shotgun (WGS) entry which is preliminary data.</text>
</comment>
<dbReference type="AlphaFoldDB" id="A0A0Q3WSA1"/>
<organism evidence="1 2">
    <name type="scientific">Heyndrickxia shackletonii</name>
    <dbReference type="NCBI Taxonomy" id="157838"/>
    <lineage>
        <taxon>Bacteria</taxon>
        <taxon>Bacillati</taxon>
        <taxon>Bacillota</taxon>
        <taxon>Bacilli</taxon>
        <taxon>Bacillales</taxon>
        <taxon>Bacillaceae</taxon>
        <taxon>Heyndrickxia</taxon>
    </lineage>
</organism>
<dbReference type="PATRIC" id="fig|157838.3.peg.5435"/>
<dbReference type="OrthoDB" id="8439474at2"/>
<dbReference type="Proteomes" id="UP000051888">
    <property type="component" value="Unassembled WGS sequence"/>
</dbReference>
<gene>
    <name evidence="1" type="ORF">AN964_24700</name>
</gene>
<dbReference type="SUPFAM" id="SSF55729">
    <property type="entry name" value="Acyl-CoA N-acyltransferases (Nat)"/>
    <property type="match status" value="1"/>
</dbReference>
<protein>
    <submittedName>
        <fullName evidence="1">Uncharacterized protein</fullName>
    </submittedName>
</protein>
<keyword evidence="2" id="KW-1185">Reference proteome</keyword>
<sequence>MLSDFELMRIHVNVLFRHDEENRITYVNEPPYDEAPRVFIGGTKDGYVVRYHRSLSEEVVNELEQTISSDNNPPLAEIICILNKDREINSIEVGPAYFFSGVKSSANRAVKVTSSNQEILLPNFPYTYEEFELKQPCYAIIQNGIAVSLCCSARQTDAAAEASLFTLEEYRGMGYGMEVANAWASDVQNQGKLALYRTSWDNFSSQSVAKKLQLSQYGIDIHIS</sequence>
<dbReference type="Gene3D" id="3.40.630.30">
    <property type="match status" value="1"/>
</dbReference>
<reference evidence="1 2" key="1">
    <citation type="submission" date="2015-09" db="EMBL/GenBank/DDBJ databases">
        <title>Genome sequencing project for genomic taxonomy and phylogenomics of Bacillus-like bacteria.</title>
        <authorList>
            <person name="Liu B."/>
            <person name="Wang J."/>
            <person name="Zhu Y."/>
            <person name="Liu G."/>
            <person name="Chen Q."/>
            <person name="Chen Z."/>
            <person name="Lan J."/>
            <person name="Che J."/>
            <person name="Ge C."/>
            <person name="Shi H."/>
            <person name="Pan Z."/>
            <person name="Liu X."/>
        </authorList>
    </citation>
    <scope>NUCLEOTIDE SEQUENCE [LARGE SCALE GENOMIC DNA]</scope>
    <source>
        <strain evidence="1 2">LMG 18435</strain>
    </source>
</reference>
<dbReference type="InterPro" id="IPR016181">
    <property type="entry name" value="Acyl_CoA_acyltransferase"/>
</dbReference>
<evidence type="ECO:0000313" key="1">
    <source>
        <dbReference type="EMBL" id="KQL50821.1"/>
    </source>
</evidence>
<evidence type="ECO:0000313" key="2">
    <source>
        <dbReference type="Proteomes" id="UP000051888"/>
    </source>
</evidence>
<proteinExistence type="predicted"/>
<dbReference type="EMBL" id="LJJC01000015">
    <property type="protein sequence ID" value="KQL50821.1"/>
    <property type="molecule type" value="Genomic_DNA"/>
</dbReference>
<dbReference type="RefSeq" id="WP_055742429.1">
    <property type="nucleotide sequence ID" value="NZ_JAAIWL010000012.1"/>
</dbReference>